<protein>
    <submittedName>
        <fullName evidence="1">Uncharacterized protein</fullName>
    </submittedName>
</protein>
<proteinExistence type="predicted"/>
<dbReference type="HOGENOM" id="CLU_3319939_0_0_1"/>
<name>G2XR07_BOTF4</name>
<dbReference type="InParanoid" id="G2XR07"/>
<accession>G2XR07</accession>
<sequence>MDLLNSGLRGSGPWALSTAMVKLILMIDATHRLGQNIIF</sequence>
<evidence type="ECO:0000313" key="1">
    <source>
        <dbReference type="EMBL" id="CCD43175.1"/>
    </source>
</evidence>
<dbReference type="Proteomes" id="UP000008177">
    <property type="component" value="Unplaced contigs"/>
</dbReference>
<evidence type="ECO:0000313" key="2">
    <source>
        <dbReference type="Proteomes" id="UP000008177"/>
    </source>
</evidence>
<gene>
    <name evidence="1" type="ORF">BofuT4_uP012840.1</name>
</gene>
<reference evidence="2" key="1">
    <citation type="journal article" date="2011" name="PLoS Genet.">
        <title>Genomic analysis of the necrotrophic fungal pathogens Sclerotinia sclerotiorum and Botrytis cinerea.</title>
        <authorList>
            <person name="Amselem J."/>
            <person name="Cuomo C.A."/>
            <person name="van Kan J.A."/>
            <person name="Viaud M."/>
            <person name="Benito E.P."/>
            <person name="Couloux A."/>
            <person name="Coutinho P.M."/>
            <person name="de Vries R.P."/>
            <person name="Dyer P.S."/>
            <person name="Fillinger S."/>
            <person name="Fournier E."/>
            <person name="Gout L."/>
            <person name="Hahn M."/>
            <person name="Kohn L."/>
            <person name="Lapalu N."/>
            <person name="Plummer K.M."/>
            <person name="Pradier J.M."/>
            <person name="Quevillon E."/>
            <person name="Sharon A."/>
            <person name="Simon A."/>
            <person name="ten Have A."/>
            <person name="Tudzynski B."/>
            <person name="Tudzynski P."/>
            <person name="Wincker P."/>
            <person name="Andrew M."/>
            <person name="Anthouard V."/>
            <person name="Beever R.E."/>
            <person name="Beffa R."/>
            <person name="Benoit I."/>
            <person name="Bouzid O."/>
            <person name="Brault B."/>
            <person name="Chen Z."/>
            <person name="Choquer M."/>
            <person name="Collemare J."/>
            <person name="Cotton P."/>
            <person name="Danchin E.G."/>
            <person name="Da Silva C."/>
            <person name="Gautier A."/>
            <person name="Giraud C."/>
            <person name="Giraud T."/>
            <person name="Gonzalez C."/>
            <person name="Grossetete S."/>
            <person name="Guldener U."/>
            <person name="Henrissat B."/>
            <person name="Howlett B.J."/>
            <person name="Kodira C."/>
            <person name="Kretschmer M."/>
            <person name="Lappartient A."/>
            <person name="Leroch M."/>
            <person name="Levis C."/>
            <person name="Mauceli E."/>
            <person name="Neuveglise C."/>
            <person name="Oeser B."/>
            <person name="Pearson M."/>
            <person name="Poulain J."/>
            <person name="Poussereau N."/>
            <person name="Quesneville H."/>
            <person name="Rascle C."/>
            <person name="Schumacher J."/>
            <person name="Segurens B."/>
            <person name="Sexton A."/>
            <person name="Silva E."/>
            <person name="Sirven C."/>
            <person name="Soanes D.M."/>
            <person name="Talbot N.J."/>
            <person name="Templeton M."/>
            <person name="Yandava C."/>
            <person name="Yarden O."/>
            <person name="Zeng Q."/>
            <person name="Rollins J.A."/>
            <person name="Lebrun M.H."/>
            <person name="Dickman M."/>
        </authorList>
    </citation>
    <scope>NUCLEOTIDE SEQUENCE [LARGE SCALE GENOMIC DNA]</scope>
    <source>
        <strain evidence="2">T4</strain>
    </source>
</reference>
<dbReference type="AlphaFoldDB" id="G2XR07"/>
<dbReference type="EMBL" id="FQ790255">
    <property type="protein sequence ID" value="CCD43175.1"/>
    <property type="molecule type" value="Genomic_DNA"/>
</dbReference>
<organism evidence="1 2">
    <name type="scientific">Botryotinia fuckeliana (strain T4)</name>
    <name type="common">Noble rot fungus</name>
    <name type="synonym">Botrytis cinerea</name>
    <dbReference type="NCBI Taxonomy" id="999810"/>
    <lineage>
        <taxon>Eukaryota</taxon>
        <taxon>Fungi</taxon>
        <taxon>Dikarya</taxon>
        <taxon>Ascomycota</taxon>
        <taxon>Pezizomycotina</taxon>
        <taxon>Leotiomycetes</taxon>
        <taxon>Helotiales</taxon>
        <taxon>Sclerotiniaceae</taxon>
        <taxon>Botrytis</taxon>
    </lineage>
</organism>